<dbReference type="Proteomes" id="UP001189429">
    <property type="component" value="Unassembled WGS sequence"/>
</dbReference>
<dbReference type="InterPro" id="IPR000566">
    <property type="entry name" value="Lipocln_cytosolic_FA-bd_dom"/>
</dbReference>
<keyword evidence="3" id="KW-1185">Reference proteome</keyword>
<evidence type="ECO:0000313" key="3">
    <source>
        <dbReference type="Proteomes" id="UP001189429"/>
    </source>
</evidence>
<sequence>QHSWFKRIPMRCIVGSGAAVGAALGAALGAAFCSRAGMVSVAPLERKIDPLRCMGNWYVQVSIPTPFDRGAANGLEQYEWDEERQRVMVKYTFNSGSFEGKTREVAQVGRVHPESEHGTTWQVAPWLGLFYLPFWLDYIVIDIDDRDYSYMVCSSPSTGGLAPWMYISGAEGGRGRLPG</sequence>
<dbReference type="Gene3D" id="2.40.128.20">
    <property type="match status" value="1"/>
</dbReference>
<dbReference type="InterPro" id="IPR012674">
    <property type="entry name" value="Calycin"/>
</dbReference>
<accession>A0ABN9PS73</accession>
<dbReference type="SUPFAM" id="SSF50814">
    <property type="entry name" value="Lipocalins"/>
    <property type="match status" value="1"/>
</dbReference>
<evidence type="ECO:0000259" key="1">
    <source>
        <dbReference type="Pfam" id="PF08212"/>
    </source>
</evidence>
<feature type="domain" description="Lipocalin/cytosolic fatty-acid binding" evidence="1">
    <location>
        <begin position="50"/>
        <end position="158"/>
    </location>
</feature>
<dbReference type="EMBL" id="CAUYUJ010001422">
    <property type="protein sequence ID" value="CAK0795848.1"/>
    <property type="molecule type" value="Genomic_DNA"/>
</dbReference>
<name>A0ABN9PS73_9DINO</name>
<dbReference type="Pfam" id="PF08212">
    <property type="entry name" value="Lipocalin_2"/>
    <property type="match status" value="1"/>
</dbReference>
<evidence type="ECO:0000313" key="2">
    <source>
        <dbReference type="EMBL" id="CAK0795848.1"/>
    </source>
</evidence>
<proteinExistence type="predicted"/>
<protein>
    <recommendedName>
        <fullName evidence="1">Lipocalin/cytosolic fatty-acid binding domain-containing protein</fullName>
    </recommendedName>
</protein>
<feature type="non-terminal residue" evidence="2">
    <location>
        <position position="1"/>
    </location>
</feature>
<comment type="caution">
    <text evidence="2">The sequence shown here is derived from an EMBL/GenBank/DDBJ whole genome shotgun (WGS) entry which is preliminary data.</text>
</comment>
<organism evidence="2 3">
    <name type="scientific">Prorocentrum cordatum</name>
    <dbReference type="NCBI Taxonomy" id="2364126"/>
    <lineage>
        <taxon>Eukaryota</taxon>
        <taxon>Sar</taxon>
        <taxon>Alveolata</taxon>
        <taxon>Dinophyceae</taxon>
        <taxon>Prorocentrales</taxon>
        <taxon>Prorocentraceae</taxon>
        <taxon>Prorocentrum</taxon>
    </lineage>
</organism>
<reference evidence="2" key="1">
    <citation type="submission" date="2023-10" db="EMBL/GenBank/DDBJ databases">
        <authorList>
            <person name="Chen Y."/>
            <person name="Shah S."/>
            <person name="Dougan E. K."/>
            <person name="Thang M."/>
            <person name="Chan C."/>
        </authorList>
    </citation>
    <scope>NUCLEOTIDE SEQUENCE [LARGE SCALE GENOMIC DNA]</scope>
</reference>
<gene>
    <name evidence="2" type="ORF">PCOR1329_LOCUS5396</name>
</gene>